<dbReference type="Gene3D" id="3.40.50.300">
    <property type="entry name" value="P-loop containing nucleotide triphosphate hydrolases"/>
    <property type="match status" value="1"/>
</dbReference>
<name>A0A516GBW4_9MICO</name>
<dbReference type="OrthoDB" id="5296765at2"/>
<dbReference type="SUPFAM" id="SSF52540">
    <property type="entry name" value="P-loop containing nucleoside triphosphate hydrolases"/>
    <property type="match status" value="1"/>
</dbReference>
<dbReference type="RefSeq" id="WP_143783703.1">
    <property type="nucleotide sequence ID" value="NZ_CP041616.1"/>
</dbReference>
<accession>A0A516GBW4</accession>
<dbReference type="GO" id="GO:0016887">
    <property type="term" value="F:ATP hydrolysis activity"/>
    <property type="evidence" value="ECO:0007669"/>
    <property type="project" value="InterPro"/>
</dbReference>
<dbReference type="InterPro" id="IPR027417">
    <property type="entry name" value="P-loop_NTPase"/>
</dbReference>
<keyword evidence="2" id="KW-0547">Nucleotide-binding</keyword>
<evidence type="ECO:0000256" key="1">
    <source>
        <dbReference type="ARBA" id="ARBA00022448"/>
    </source>
</evidence>
<feature type="compositionally biased region" description="Basic and acidic residues" evidence="4">
    <location>
        <begin position="265"/>
        <end position="279"/>
    </location>
</feature>
<evidence type="ECO:0000259" key="5">
    <source>
        <dbReference type="PROSITE" id="PS50893"/>
    </source>
</evidence>
<organism evidence="6 7">
    <name type="scientific">Ornithinimicrobium ciconiae</name>
    <dbReference type="NCBI Taxonomy" id="2594265"/>
    <lineage>
        <taxon>Bacteria</taxon>
        <taxon>Bacillati</taxon>
        <taxon>Actinomycetota</taxon>
        <taxon>Actinomycetes</taxon>
        <taxon>Micrococcales</taxon>
        <taxon>Ornithinimicrobiaceae</taxon>
        <taxon>Ornithinimicrobium</taxon>
    </lineage>
</organism>
<evidence type="ECO:0000256" key="2">
    <source>
        <dbReference type="ARBA" id="ARBA00022741"/>
    </source>
</evidence>
<dbReference type="InterPro" id="IPR003593">
    <property type="entry name" value="AAA+_ATPase"/>
</dbReference>
<dbReference type="InterPro" id="IPR017871">
    <property type="entry name" value="ABC_transporter-like_CS"/>
</dbReference>
<feature type="region of interest" description="Disordered" evidence="4">
    <location>
        <begin position="245"/>
        <end position="296"/>
    </location>
</feature>
<keyword evidence="7" id="KW-1185">Reference proteome</keyword>
<sequence>MTTTRLPEAGDSRSIPAIRLDHASFGYAGRPFTDGLNVTISQGEVVALLGPNGSGKSTTVRGLLGLTDHVSGTVEILGTTLEDLSDRSRLGYVPQRHTLSNSVRSTVREVISTGQLASRSWWRRATVEDRELVSRAADTVGLADRLEADVATLSGGQQRRVLIARALASRPDVLIMDEPTAGVDVANQAVLATVLRRLAGMGVTMVVVTHELAALRGIVDRIVEMDAGHISFDGTPREYAEHRAAVSRAADSGLGQPDTNGTHPGYHDHHHDEEPEEHGLLSGTGPMDGPVEGNET</sequence>
<evidence type="ECO:0000313" key="6">
    <source>
        <dbReference type="EMBL" id="QDO89026.1"/>
    </source>
</evidence>
<gene>
    <name evidence="6" type="ORF">FNH13_12420</name>
</gene>
<protein>
    <submittedName>
        <fullName evidence="6">Metal ABC transporter ATP-binding protein</fullName>
    </submittedName>
</protein>
<dbReference type="InterPro" id="IPR050153">
    <property type="entry name" value="Metal_Ion_Import_ABC"/>
</dbReference>
<dbReference type="SMART" id="SM00382">
    <property type="entry name" value="AAA"/>
    <property type="match status" value="1"/>
</dbReference>
<evidence type="ECO:0000256" key="3">
    <source>
        <dbReference type="ARBA" id="ARBA00022840"/>
    </source>
</evidence>
<keyword evidence="1" id="KW-0813">Transport</keyword>
<dbReference type="Proteomes" id="UP000315395">
    <property type="component" value="Chromosome"/>
</dbReference>
<dbReference type="PROSITE" id="PS50893">
    <property type="entry name" value="ABC_TRANSPORTER_2"/>
    <property type="match status" value="1"/>
</dbReference>
<keyword evidence="3 6" id="KW-0067">ATP-binding</keyword>
<dbReference type="PROSITE" id="PS00211">
    <property type="entry name" value="ABC_TRANSPORTER_1"/>
    <property type="match status" value="1"/>
</dbReference>
<dbReference type="AlphaFoldDB" id="A0A516GBW4"/>
<proteinExistence type="predicted"/>
<dbReference type="Pfam" id="PF00005">
    <property type="entry name" value="ABC_tran"/>
    <property type="match status" value="1"/>
</dbReference>
<dbReference type="InterPro" id="IPR003439">
    <property type="entry name" value="ABC_transporter-like_ATP-bd"/>
</dbReference>
<reference evidence="6 7" key="1">
    <citation type="submission" date="2019-07" db="EMBL/GenBank/DDBJ databases">
        <title>complete genome sequencing of Ornithinimicrobium sp. H23M54.</title>
        <authorList>
            <person name="Bae J.-W."/>
            <person name="Lee S.-Y."/>
        </authorList>
    </citation>
    <scope>NUCLEOTIDE SEQUENCE [LARGE SCALE GENOMIC DNA]</scope>
    <source>
        <strain evidence="6 7">H23M54</strain>
    </source>
</reference>
<dbReference type="KEGG" id="orz:FNH13_12420"/>
<evidence type="ECO:0000256" key="4">
    <source>
        <dbReference type="SAM" id="MobiDB-lite"/>
    </source>
</evidence>
<dbReference type="EMBL" id="CP041616">
    <property type="protein sequence ID" value="QDO89026.1"/>
    <property type="molecule type" value="Genomic_DNA"/>
</dbReference>
<feature type="domain" description="ABC transporter" evidence="5">
    <location>
        <begin position="18"/>
        <end position="252"/>
    </location>
</feature>
<dbReference type="PANTHER" id="PTHR42734">
    <property type="entry name" value="METAL TRANSPORT SYSTEM ATP-BINDING PROTEIN TM_0124-RELATED"/>
    <property type="match status" value="1"/>
</dbReference>
<dbReference type="GO" id="GO:0005524">
    <property type="term" value="F:ATP binding"/>
    <property type="evidence" value="ECO:0007669"/>
    <property type="project" value="UniProtKB-KW"/>
</dbReference>
<evidence type="ECO:0000313" key="7">
    <source>
        <dbReference type="Proteomes" id="UP000315395"/>
    </source>
</evidence>